<gene>
    <name evidence="2" type="ORF">KUO17_03720</name>
</gene>
<evidence type="ECO:0000313" key="2">
    <source>
        <dbReference type="EMBL" id="MBV6286156.1"/>
    </source>
</evidence>
<feature type="transmembrane region" description="Helical" evidence="1">
    <location>
        <begin position="48"/>
        <end position="73"/>
    </location>
</feature>
<dbReference type="Proteomes" id="UP001106592">
    <property type="component" value="Unassembled WGS sequence"/>
</dbReference>
<accession>A0A9Q2XF88</accession>
<protein>
    <submittedName>
        <fullName evidence="2">Uncharacterized protein</fullName>
    </submittedName>
</protein>
<sequence length="91" mass="10188">MLIIIAVGLVAVNLYFLSIGSVHGYINHRIGGGRHVVYTLRDNADAFYLTITANLVFCAGMAIVGVILAWYALRQLRKRPTKPNGEPWWFI</sequence>
<comment type="caution">
    <text evidence="2">The sequence shown here is derived from an EMBL/GenBank/DDBJ whole genome shotgun (WGS) entry which is preliminary data.</text>
</comment>
<name>A0A9Q2XF88_9PSED</name>
<evidence type="ECO:0000256" key="1">
    <source>
        <dbReference type="SAM" id="Phobius"/>
    </source>
</evidence>
<organism evidence="2 3">
    <name type="scientific">Pseudomonas aegrilactucae</name>
    <dbReference type="NCBI Taxonomy" id="2854028"/>
    <lineage>
        <taxon>Bacteria</taxon>
        <taxon>Pseudomonadati</taxon>
        <taxon>Pseudomonadota</taxon>
        <taxon>Gammaproteobacteria</taxon>
        <taxon>Pseudomonadales</taxon>
        <taxon>Pseudomonadaceae</taxon>
        <taxon>Pseudomonas</taxon>
    </lineage>
</organism>
<keyword evidence="1" id="KW-0812">Transmembrane</keyword>
<dbReference type="RefSeq" id="WP_217973673.1">
    <property type="nucleotide sequence ID" value="NZ_JAHTBI010000010.1"/>
</dbReference>
<dbReference type="AlphaFoldDB" id="A0A9Q2XF88"/>
<evidence type="ECO:0000313" key="3">
    <source>
        <dbReference type="Proteomes" id="UP001106592"/>
    </source>
</evidence>
<keyword evidence="3" id="KW-1185">Reference proteome</keyword>
<keyword evidence="1" id="KW-0472">Membrane</keyword>
<reference evidence="2" key="2">
    <citation type="journal article" date="2023" name="Plant Pathol.">
        <title>Dismantling and reorganizing Pseudomonas marginalis sensu#lato.</title>
        <authorList>
            <person name="Sawada H."/>
            <person name="Fujikawa T."/>
            <person name="Satou M."/>
        </authorList>
    </citation>
    <scope>NUCLEOTIDE SEQUENCE</scope>
    <source>
        <strain evidence="2">MAFF 301350</strain>
    </source>
</reference>
<proteinExistence type="predicted"/>
<reference evidence="2" key="1">
    <citation type="journal article" date="2022" name="Int. J. Syst. Evol. Microbiol.">
        <title>Pseudomonas aegrilactucae sp. nov. and Pseudomonas morbosilactucae sp. nov., pathogens causing bacterial rot of lettuce in Japan.</title>
        <authorList>
            <person name="Sawada H."/>
            <person name="Fujikawa T."/>
            <person name="Satou M."/>
        </authorList>
    </citation>
    <scope>NUCLEOTIDE SEQUENCE</scope>
    <source>
        <strain evidence="2">MAFF 301350</strain>
    </source>
</reference>
<dbReference type="EMBL" id="JAHTBI010000010">
    <property type="protein sequence ID" value="MBV6286156.1"/>
    <property type="molecule type" value="Genomic_DNA"/>
</dbReference>
<keyword evidence="1" id="KW-1133">Transmembrane helix</keyword>